<name>A0A183TSZ6_SCHSO</name>
<dbReference type="EMBL" id="UYSU01048254">
    <property type="protein sequence ID" value="VDM05980.1"/>
    <property type="molecule type" value="Genomic_DNA"/>
</dbReference>
<keyword evidence="2" id="KW-1185">Reference proteome</keyword>
<gene>
    <name evidence="1" type="ORF">SSLN_LOCUS19594</name>
</gene>
<evidence type="ECO:0000313" key="1">
    <source>
        <dbReference type="EMBL" id="VDM05980.1"/>
    </source>
</evidence>
<proteinExistence type="predicted"/>
<dbReference type="Proteomes" id="UP000275846">
    <property type="component" value="Unassembled WGS sequence"/>
</dbReference>
<reference evidence="3" key="1">
    <citation type="submission" date="2016-06" db="UniProtKB">
        <authorList>
            <consortium name="WormBaseParasite"/>
        </authorList>
    </citation>
    <scope>IDENTIFICATION</scope>
</reference>
<evidence type="ECO:0000313" key="3">
    <source>
        <dbReference type="WBParaSite" id="SSLN_0002032601-mRNA-1"/>
    </source>
</evidence>
<reference evidence="1 2" key="2">
    <citation type="submission" date="2018-11" db="EMBL/GenBank/DDBJ databases">
        <authorList>
            <consortium name="Pathogen Informatics"/>
        </authorList>
    </citation>
    <scope>NUCLEOTIDE SEQUENCE [LARGE SCALE GENOMIC DNA]</scope>
    <source>
        <strain evidence="1 2">NST_G2</strain>
    </source>
</reference>
<dbReference type="AlphaFoldDB" id="A0A183TSZ6"/>
<protein>
    <submittedName>
        <fullName evidence="3">TAXi_C domain-containing protein</fullName>
    </submittedName>
</protein>
<sequence length="120" mass="12825">MFPSQDFCFGAMAPSIVTMASGSLLPQQKTLTPIGLPMTDVHLVPGTTVVNTEKEDRAGEGVDLINNSSPALCLGSLLGFQALPPLGSFLTLAAKGFKLKVGTADSRRFYWQMHKDSLLI</sequence>
<organism evidence="3">
    <name type="scientific">Schistocephalus solidus</name>
    <name type="common">Tapeworm</name>
    <dbReference type="NCBI Taxonomy" id="70667"/>
    <lineage>
        <taxon>Eukaryota</taxon>
        <taxon>Metazoa</taxon>
        <taxon>Spiralia</taxon>
        <taxon>Lophotrochozoa</taxon>
        <taxon>Platyhelminthes</taxon>
        <taxon>Cestoda</taxon>
        <taxon>Eucestoda</taxon>
        <taxon>Diphyllobothriidea</taxon>
        <taxon>Diphyllobothriidae</taxon>
        <taxon>Schistocephalus</taxon>
    </lineage>
</organism>
<dbReference type="WBParaSite" id="SSLN_0002032601-mRNA-1">
    <property type="protein sequence ID" value="SSLN_0002032601-mRNA-1"/>
    <property type="gene ID" value="SSLN_0002032601"/>
</dbReference>
<evidence type="ECO:0000313" key="2">
    <source>
        <dbReference type="Proteomes" id="UP000275846"/>
    </source>
</evidence>
<accession>A0A183TSZ6</accession>